<dbReference type="EMBL" id="LOBU02000031">
    <property type="protein sequence ID" value="OKA03544.1"/>
    <property type="molecule type" value="Genomic_DNA"/>
</dbReference>
<evidence type="ECO:0000313" key="3">
    <source>
        <dbReference type="Proteomes" id="UP000076321"/>
    </source>
</evidence>
<evidence type="ECO:0000313" key="4">
    <source>
        <dbReference type="Proteomes" id="UP000186883"/>
    </source>
</evidence>
<name>A0A154MQN4_9PSEU</name>
<comment type="caution">
    <text evidence="1">The sequence shown here is derived from an EMBL/GenBank/DDBJ whole genome shotgun (WGS) entry which is preliminary data.</text>
</comment>
<evidence type="ECO:0000313" key="2">
    <source>
        <dbReference type="EMBL" id="OKA03544.1"/>
    </source>
</evidence>
<keyword evidence="4" id="KW-1185">Reference proteome</keyword>
<dbReference type="Proteomes" id="UP000186883">
    <property type="component" value="Unassembled WGS sequence"/>
</dbReference>
<gene>
    <name evidence="2" type="ORF">ATP06_0235670</name>
    <name evidence="1" type="ORF">AVL48_26025</name>
</gene>
<reference evidence="2 4" key="2">
    <citation type="submission" date="2016-11" db="EMBL/GenBank/DDBJ databases">
        <title>Genome sequencing of Amycolatopsis regifaucium.</title>
        <authorList>
            <person name="Mayilraj S."/>
            <person name="Kaur N."/>
        </authorList>
    </citation>
    <scope>NUCLEOTIDE SEQUENCE [LARGE SCALE GENOMIC DNA]</scope>
    <source>
        <strain evidence="2 4">GY080</strain>
    </source>
</reference>
<proteinExistence type="predicted"/>
<protein>
    <submittedName>
        <fullName evidence="1">Uncharacterized protein</fullName>
    </submittedName>
</protein>
<organism evidence="1 3">
    <name type="scientific">Amycolatopsis regifaucium</name>
    <dbReference type="NCBI Taxonomy" id="546365"/>
    <lineage>
        <taxon>Bacteria</taxon>
        <taxon>Bacillati</taxon>
        <taxon>Actinomycetota</taxon>
        <taxon>Actinomycetes</taxon>
        <taxon>Pseudonocardiales</taxon>
        <taxon>Pseudonocardiaceae</taxon>
        <taxon>Amycolatopsis</taxon>
    </lineage>
</organism>
<dbReference type="OrthoDB" id="9895317at2"/>
<reference evidence="1 3" key="1">
    <citation type="submission" date="2015-12" db="EMBL/GenBank/DDBJ databases">
        <title>Amycolatopsis regifaucium genome sequencing and assembly.</title>
        <authorList>
            <person name="Mayilraj S."/>
        </authorList>
    </citation>
    <scope>NUCLEOTIDE SEQUENCE [LARGE SCALE GENOMIC DNA]</scope>
    <source>
        <strain evidence="1 3">GY080</strain>
    </source>
</reference>
<sequence>MPPGVRIPALELARWLDRYVDRLLGAGIEDIDAPSRERVDLMVGLSNAAEALRASQRCDHESAERTLRSALELMRGIDLDRFALPVP</sequence>
<accession>A0A154MQN4</accession>
<dbReference type="AlphaFoldDB" id="A0A154MQN4"/>
<evidence type="ECO:0000313" key="1">
    <source>
        <dbReference type="EMBL" id="KZB86596.1"/>
    </source>
</evidence>
<dbReference type="Proteomes" id="UP000076321">
    <property type="component" value="Unassembled WGS sequence"/>
</dbReference>
<dbReference type="EMBL" id="LQCI01000007">
    <property type="protein sequence ID" value="KZB86596.1"/>
    <property type="molecule type" value="Genomic_DNA"/>
</dbReference>